<protein>
    <recommendedName>
        <fullName evidence="2">Anti-sigma factor antagonist</fullName>
    </recommendedName>
</protein>
<sequence>MILSAKFLHNAVSENRNNSVLIRLNSPTGAANPDRRPIVLGLAIDRSWSMKGEKLEAVVQSACSLVNWLTRRDFLSVIAYAEDIHVIQPIVQLVEKSTIINRIHTIQPGTSTNLSGGWLHTLRGLELFSDSTVYKRAILLTDGNPTQGITDPLDLIQIAGDHYKKGISTTVIGFGDDFNEILLKDIADAGGGNFYYIENPEATGDIFFREFGDIGSLYAQSIETRIQFGKDVEFLELLSDIPYYTELDPDQASRIKTIVLQCGDMRADDIRNVVLKVKTHPENLIHNTEKESGISITSTFYNLSEKMKLETVAFQLNPDWKSDSIKEDADVIVESIVAKSGKTLKKASSLIKEGSLEDASKVLTSLIKDVDNQLDLAPDVMGSLKSRLEALEAKIKENSKTAGKHLMAGAYDIQYRTIDPISEEVEYHDHVFVYKSVGDIDLYKCPELKSNVQEKMLEGYRFVIINLKASSYIDSSAIGTLIQVSGWLKRRGGELIVSDLRDSVKKVFSITRLESHIRVADTEEAARLIISDVIQERSL</sequence>
<dbReference type="KEGG" id="laj:A0128_19215"/>
<dbReference type="Pfam" id="PF00092">
    <property type="entry name" value="VWA"/>
    <property type="match status" value="1"/>
</dbReference>
<dbReference type="InterPro" id="IPR002645">
    <property type="entry name" value="STAS_dom"/>
</dbReference>
<comment type="similarity">
    <text evidence="1 2">Belongs to the anti-sigma-factor antagonist family.</text>
</comment>
<dbReference type="AlphaFoldDB" id="A0A1D7V2X9"/>
<dbReference type="InterPro" id="IPR051266">
    <property type="entry name" value="CLCR"/>
</dbReference>
<dbReference type="GO" id="GO:0043856">
    <property type="term" value="F:anti-sigma factor antagonist activity"/>
    <property type="evidence" value="ECO:0007669"/>
    <property type="project" value="InterPro"/>
</dbReference>
<dbReference type="OrthoDB" id="9781333at2"/>
<dbReference type="SUPFAM" id="SSF53300">
    <property type="entry name" value="vWA-like"/>
    <property type="match status" value="1"/>
</dbReference>
<dbReference type="PANTHER" id="PTHR10579">
    <property type="entry name" value="CALCIUM-ACTIVATED CHLORIDE CHANNEL REGULATOR"/>
    <property type="match status" value="1"/>
</dbReference>
<feature type="domain" description="STAS" evidence="4">
    <location>
        <begin position="421"/>
        <end position="533"/>
    </location>
</feature>
<keyword evidence="6" id="KW-1185">Reference proteome</keyword>
<dbReference type="Pfam" id="PF01740">
    <property type="entry name" value="STAS"/>
    <property type="match status" value="1"/>
</dbReference>
<dbReference type="Gene3D" id="3.40.50.410">
    <property type="entry name" value="von Willebrand factor, type A domain"/>
    <property type="match status" value="1"/>
</dbReference>
<gene>
    <name evidence="5" type="ORF">A0128_19215</name>
</gene>
<name>A0A1D7V2X9_9LEPT</name>
<organism evidence="5 6">
    <name type="scientific">Leptospira tipperaryensis</name>
    <dbReference type="NCBI Taxonomy" id="2564040"/>
    <lineage>
        <taxon>Bacteria</taxon>
        <taxon>Pseudomonadati</taxon>
        <taxon>Spirochaetota</taxon>
        <taxon>Spirochaetia</taxon>
        <taxon>Leptospirales</taxon>
        <taxon>Leptospiraceae</taxon>
        <taxon>Leptospira</taxon>
    </lineage>
</organism>
<evidence type="ECO:0000256" key="2">
    <source>
        <dbReference type="RuleBase" id="RU003749"/>
    </source>
</evidence>
<evidence type="ECO:0000313" key="5">
    <source>
        <dbReference type="EMBL" id="AOP36191.1"/>
    </source>
</evidence>
<dbReference type="PROSITE" id="PS50234">
    <property type="entry name" value="VWFA"/>
    <property type="match status" value="1"/>
</dbReference>
<dbReference type="SMART" id="SM00327">
    <property type="entry name" value="VWA"/>
    <property type="match status" value="1"/>
</dbReference>
<evidence type="ECO:0000256" key="1">
    <source>
        <dbReference type="ARBA" id="ARBA00009013"/>
    </source>
</evidence>
<proteinExistence type="inferred from homology"/>
<evidence type="ECO:0000259" key="4">
    <source>
        <dbReference type="PROSITE" id="PS50801"/>
    </source>
</evidence>
<dbReference type="CDD" id="cd07043">
    <property type="entry name" value="STAS_anti-anti-sigma_factors"/>
    <property type="match status" value="1"/>
</dbReference>
<reference evidence="5 6" key="1">
    <citation type="submission" date="2016-04" db="EMBL/GenBank/DDBJ databases">
        <title>Complete genome seqeunce of Leptospira alstonii serovar Room22.</title>
        <authorList>
            <person name="Nally J.E."/>
            <person name="Bayles D.O."/>
            <person name="Hurley D."/>
            <person name="Fanning S."/>
            <person name="McMahon B.J."/>
            <person name="Arent Z."/>
        </authorList>
    </citation>
    <scope>NUCLEOTIDE SEQUENCE [LARGE SCALE GENOMIC DNA]</scope>
    <source>
        <strain evidence="5 6">GWTS #1</strain>
    </source>
</reference>
<evidence type="ECO:0000259" key="3">
    <source>
        <dbReference type="PROSITE" id="PS50234"/>
    </source>
</evidence>
<dbReference type="EMBL" id="CP015217">
    <property type="protein sequence ID" value="AOP36191.1"/>
    <property type="molecule type" value="Genomic_DNA"/>
</dbReference>
<dbReference type="Proteomes" id="UP000094197">
    <property type="component" value="Chromosome 1"/>
</dbReference>
<dbReference type="PANTHER" id="PTHR10579:SF43">
    <property type="entry name" value="ZINC FINGER (C3HC4-TYPE RING FINGER) FAMILY PROTEIN"/>
    <property type="match status" value="1"/>
</dbReference>
<accession>A0A1D7V2X9</accession>
<dbReference type="RefSeq" id="WP_069609416.1">
    <property type="nucleotide sequence ID" value="NZ_CP015217.1"/>
</dbReference>
<feature type="domain" description="VWFA" evidence="3">
    <location>
        <begin position="39"/>
        <end position="211"/>
    </location>
</feature>
<dbReference type="Gene3D" id="3.30.750.24">
    <property type="entry name" value="STAS domain"/>
    <property type="match status" value="1"/>
</dbReference>
<dbReference type="SUPFAM" id="SSF52091">
    <property type="entry name" value="SpoIIaa-like"/>
    <property type="match status" value="1"/>
</dbReference>
<dbReference type="PROSITE" id="PS50801">
    <property type="entry name" value="STAS"/>
    <property type="match status" value="1"/>
</dbReference>
<dbReference type="InterPro" id="IPR036465">
    <property type="entry name" value="vWFA_dom_sf"/>
</dbReference>
<dbReference type="InterPro" id="IPR002035">
    <property type="entry name" value="VWF_A"/>
</dbReference>
<dbReference type="InterPro" id="IPR003658">
    <property type="entry name" value="Anti-sigma_ant"/>
</dbReference>
<evidence type="ECO:0000313" key="6">
    <source>
        <dbReference type="Proteomes" id="UP000094197"/>
    </source>
</evidence>
<dbReference type="InterPro" id="IPR036513">
    <property type="entry name" value="STAS_dom_sf"/>
</dbReference>
<dbReference type="NCBIfam" id="TIGR00377">
    <property type="entry name" value="ant_ant_sig"/>
    <property type="match status" value="1"/>
</dbReference>